<sequence>MYIIAHRGSSSAAPENTIAAFDLAVQQGADYIELDVQLTLDQHVAVIHDDTIDRTTDGSGLVKSYTLDQLKKLDAGSWFDERFANERIPTLQEILERYSQRIGILIEIKHPKRQIGIEKAVVDIINRFTYSRHIMIQSFDDNALQRVKAYAPSLRTAFIIKPSALKLTKRKLAVYSSFADCLNMKKTMINRWWIDRIHSFGMDVFIWTVKDQKTANRIKKYPIDGVVTDHPPFFQKEK</sequence>
<reference evidence="2 3" key="1">
    <citation type="submission" date="2012-09" db="EMBL/GenBank/DDBJ databases">
        <title>Genome Sequence of Bacillus sp. DW5-4.</title>
        <authorList>
            <person name="Lai Q."/>
            <person name="Liu Y."/>
            <person name="Shao Z."/>
        </authorList>
    </citation>
    <scope>NUCLEOTIDE SEQUENCE [LARGE SCALE GENOMIC DNA]</scope>
    <source>
        <strain evidence="2 3">DW5-4</strain>
    </source>
</reference>
<dbReference type="InterPro" id="IPR017946">
    <property type="entry name" value="PLC-like_Pdiesterase_TIM-brl"/>
</dbReference>
<dbReference type="SUPFAM" id="SSF51695">
    <property type="entry name" value="PLC-like phosphodiesterases"/>
    <property type="match status" value="1"/>
</dbReference>
<dbReference type="OrthoDB" id="384721at2"/>
<dbReference type="AlphaFoldDB" id="A0A081LAV2"/>
<proteinExistence type="predicted"/>
<feature type="domain" description="GP-PDE" evidence="1">
    <location>
        <begin position="1"/>
        <end position="238"/>
    </location>
</feature>
<dbReference type="RefSeq" id="WP_034321568.1">
    <property type="nucleotide sequence ID" value="NZ_JOTP01000010.1"/>
</dbReference>
<dbReference type="EMBL" id="JOTP01000010">
    <property type="protein sequence ID" value="KEP26378.1"/>
    <property type="molecule type" value="Genomic_DNA"/>
</dbReference>
<dbReference type="PANTHER" id="PTHR46211">
    <property type="entry name" value="GLYCEROPHOSPHORYL DIESTER PHOSPHODIESTERASE"/>
    <property type="match status" value="1"/>
</dbReference>
<evidence type="ECO:0000259" key="1">
    <source>
        <dbReference type="PROSITE" id="PS51704"/>
    </source>
</evidence>
<keyword evidence="3" id="KW-1185">Reference proteome</keyword>
<dbReference type="Proteomes" id="UP000028091">
    <property type="component" value="Unassembled WGS sequence"/>
</dbReference>
<dbReference type="PROSITE" id="PS51704">
    <property type="entry name" value="GP_PDE"/>
    <property type="match status" value="1"/>
</dbReference>
<dbReference type="PANTHER" id="PTHR46211:SF1">
    <property type="entry name" value="GLYCEROPHOSPHODIESTER PHOSPHODIESTERASE, CYTOPLASMIC"/>
    <property type="match status" value="1"/>
</dbReference>
<dbReference type="Gene3D" id="3.20.20.190">
    <property type="entry name" value="Phosphatidylinositol (PI) phosphodiesterase"/>
    <property type="match status" value="1"/>
</dbReference>
<dbReference type="GO" id="GO:0006629">
    <property type="term" value="P:lipid metabolic process"/>
    <property type="evidence" value="ECO:0007669"/>
    <property type="project" value="InterPro"/>
</dbReference>
<protein>
    <submittedName>
        <fullName evidence="2">Glycerophosphodiester phosphodiesterase</fullName>
    </submittedName>
</protein>
<evidence type="ECO:0000313" key="3">
    <source>
        <dbReference type="Proteomes" id="UP000028091"/>
    </source>
</evidence>
<organism evidence="2 3">
    <name type="scientific">Bacillus zhangzhouensis</name>
    <dbReference type="NCBI Taxonomy" id="1178540"/>
    <lineage>
        <taxon>Bacteria</taxon>
        <taxon>Bacillati</taxon>
        <taxon>Bacillota</taxon>
        <taxon>Bacilli</taxon>
        <taxon>Bacillales</taxon>
        <taxon>Bacillaceae</taxon>
        <taxon>Bacillus</taxon>
    </lineage>
</organism>
<name>A0A081LAV2_9BACI</name>
<comment type="caution">
    <text evidence="2">The sequence shown here is derived from an EMBL/GenBank/DDBJ whole genome shotgun (WGS) entry which is preliminary data.</text>
</comment>
<evidence type="ECO:0000313" key="2">
    <source>
        <dbReference type="EMBL" id="KEP26378.1"/>
    </source>
</evidence>
<dbReference type="InterPro" id="IPR030395">
    <property type="entry name" value="GP_PDE_dom"/>
</dbReference>
<dbReference type="eggNOG" id="COG0584">
    <property type="taxonomic scope" value="Bacteria"/>
</dbReference>
<dbReference type="GO" id="GO:0008081">
    <property type="term" value="F:phosphoric diester hydrolase activity"/>
    <property type="evidence" value="ECO:0007669"/>
    <property type="project" value="InterPro"/>
</dbReference>
<gene>
    <name evidence="2" type="ORF">BA70_02295</name>
</gene>
<dbReference type="Pfam" id="PF03009">
    <property type="entry name" value="GDPD"/>
    <property type="match status" value="1"/>
</dbReference>
<accession>A0A081LAV2</accession>